<sequence length="386" mass="40726">MIRAEAVADVAVGLTRLLRAVRPWRPSVARTIRRYGLTLGALVEVAALRRPAAVALVDDRGAVTNAELLSAADELTDRLAGKGNRLGVLAANTRDFVITVAAAARVGADVTLFSPALPPAELEALIEEERLDLVLPGDAPASRAIPSGRGRRRGRLVVLTSGTTGPPKGAHRTFRLLQAIPISTLVHRIPMPAGESMLLTPPLNRGFGLGFLALGLTFGVTVLLGQTTDDQARLLTEREPALVVGVPPVLAKLADAVGRQRVRAVVSGAMPLDPEVAASLGESFGPVFNLYGATEQGWSTLATPADLAAAPGTVGRPAAGVRLHVLDAEHRPVAPGVRGQLWVRSTLAFSRYSNGSDRPRLGRLIASGDRAHRDAQGRYFIHDRLG</sequence>
<dbReference type="Proteomes" id="UP001595699">
    <property type="component" value="Unassembled WGS sequence"/>
</dbReference>
<dbReference type="PANTHER" id="PTHR24096">
    <property type="entry name" value="LONG-CHAIN-FATTY-ACID--COA LIGASE"/>
    <property type="match status" value="1"/>
</dbReference>
<comment type="caution">
    <text evidence="4">The sequence shown here is derived from an EMBL/GenBank/DDBJ whole genome shotgun (WGS) entry which is preliminary data.</text>
</comment>
<keyword evidence="2" id="KW-0436">Ligase</keyword>
<dbReference type="InterPro" id="IPR000873">
    <property type="entry name" value="AMP-dep_synth/lig_dom"/>
</dbReference>
<organism evidence="4 5">
    <name type="scientific">Tenggerimyces flavus</name>
    <dbReference type="NCBI Taxonomy" id="1708749"/>
    <lineage>
        <taxon>Bacteria</taxon>
        <taxon>Bacillati</taxon>
        <taxon>Actinomycetota</taxon>
        <taxon>Actinomycetes</taxon>
        <taxon>Propionibacteriales</taxon>
        <taxon>Nocardioidaceae</taxon>
        <taxon>Tenggerimyces</taxon>
    </lineage>
</organism>
<proteinExistence type="inferred from homology"/>
<protein>
    <submittedName>
        <fullName evidence="4">AMP-binding protein</fullName>
    </submittedName>
</protein>
<evidence type="ECO:0000313" key="4">
    <source>
        <dbReference type="EMBL" id="MFC3762898.1"/>
    </source>
</evidence>
<reference evidence="5" key="1">
    <citation type="journal article" date="2019" name="Int. J. Syst. Evol. Microbiol.">
        <title>The Global Catalogue of Microorganisms (GCM) 10K type strain sequencing project: providing services to taxonomists for standard genome sequencing and annotation.</title>
        <authorList>
            <consortium name="The Broad Institute Genomics Platform"/>
            <consortium name="The Broad Institute Genome Sequencing Center for Infectious Disease"/>
            <person name="Wu L."/>
            <person name="Ma J."/>
        </authorList>
    </citation>
    <scope>NUCLEOTIDE SEQUENCE [LARGE SCALE GENOMIC DNA]</scope>
    <source>
        <strain evidence="5">CGMCC 4.7241</strain>
    </source>
</reference>
<dbReference type="PANTHER" id="PTHR24096:SF149">
    <property type="entry name" value="AMP-BINDING DOMAIN-CONTAINING PROTEIN-RELATED"/>
    <property type="match status" value="1"/>
</dbReference>
<comment type="similarity">
    <text evidence="1">Belongs to the ATP-dependent AMP-binding enzyme family.</text>
</comment>
<gene>
    <name evidence="4" type="ORF">ACFOUW_18805</name>
</gene>
<keyword evidence="5" id="KW-1185">Reference proteome</keyword>
<dbReference type="Pfam" id="PF00501">
    <property type="entry name" value="AMP-binding"/>
    <property type="match status" value="2"/>
</dbReference>
<name>A0ABV7YCL9_9ACTN</name>
<dbReference type="Gene3D" id="3.40.50.12780">
    <property type="entry name" value="N-terminal domain of ligase-like"/>
    <property type="match status" value="1"/>
</dbReference>
<dbReference type="RefSeq" id="WP_205113795.1">
    <property type="nucleotide sequence ID" value="NZ_JAFBCM010000001.1"/>
</dbReference>
<evidence type="ECO:0000256" key="2">
    <source>
        <dbReference type="ARBA" id="ARBA00022598"/>
    </source>
</evidence>
<evidence type="ECO:0000256" key="1">
    <source>
        <dbReference type="ARBA" id="ARBA00006432"/>
    </source>
</evidence>
<feature type="domain" description="AMP-dependent synthetase/ligase" evidence="3">
    <location>
        <begin position="157"/>
        <end position="352"/>
    </location>
</feature>
<evidence type="ECO:0000259" key="3">
    <source>
        <dbReference type="Pfam" id="PF00501"/>
    </source>
</evidence>
<dbReference type="EMBL" id="JBHRZH010000016">
    <property type="protein sequence ID" value="MFC3762898.1"/>
    <property type="molecule type" value="Genomic_DNA"/>
</dbReference>
<feature type="domain" description="AMP-dependent synthetase/ligase" evidence="3">
    <location>
        <begin position="44"/>
        <end position="135"/>
    </location>
</feature>
<dbReference type="InterPro" id="IPR042099">
    <property type="entry name" value="ANL_N_sf"/>
</dbReference>
<dbReference type="SUPFAM" id="SSF56801">
    <property type="entry name" value="Acetyl-CoA synthetase-like"/>
    <property type="match status" value="1"/>
</dbReference>
<accession>A0ABV7YCL9</accession>
<evidence type="ECO:0000313" key="5">
    <source>
        <dbReference type="Proteomes" id="UP001595699"/>
    </source>
</evidence>